<feature type="region of interest" description="Disordered" evidence="4">
    <location>
        <begin position="1"/>
        <end position="23"/>
    </location>
</feature>
<evidence type="ECO:0000256" key="4">
    <source>
        <dbReference type="SAM" id="MobiDB-lite"/>
    </source>
</evidence>
<accession>A0A6P5EQW7</accession>
<reference evidence="6" key="1">
    <citation type="journal article" date="2015" name="Nat. Genet.">
        <title>The pineapple genome and the evolution of CAM photosynthesis.</title>
        <authorList>
            <person name="Ming R."/>
            <person name="VanBuren R."/>
            <person name="Wai C.M."/>
            <person name="Tang H."/>
            <person name="Schatz M.C."/>
            <person name="Bowers J.E."/>
            <person name="Lyons E."/>
            <person name="Wang M.L."/>
            <person name="Chen J."/>
            <person name="Biggers E."/>
            <person name="Zhang J."/>
            <person name="Huang L."/>
            <person name="Zhang L."/>
            <person name="Miao W."/>
            <person name="Zhang J."/>
            <person name="Ye Z."/>
            <person name="Miao C."/>
            <person name="Lin Z."/>
            <person name="Wang H."/>
            <person name="Zhou H."/>
            <person name="Yim W.C."/>
            <person name="Priest H.D."/>
            <person name="Zheng C."/>
            <person name="Woodhouse M."/>
            <person name="Edger P.P."/>
            <person name="Guyot R."/>
            <person name="Guo H.B."/>
            <person name="Guo H."/>
            <person name="Zheng G."/>
            <person name="Singh R."/>
            <person name="Sharma A."/>
            <person name="Min X."/>
            <person name="Zheng Y."/>
            <person name="Lee H."/>
            <person name="Gurtowski J."/>
            <person name="Sedlazeck F.J."/>
            <person name="Harkess A."/>
            <person name="McKain M.R."/>
            <person name="Liao Z."/>
            <person name="Fang J."/>
            <person name="Liu J."/>
            <person name="Zhang X."/>
            <person name="Zhang Q."/>
            <person name="Hu W."/>
            <person name="Qin Y."/>
            <person name="Wang K."/>
            <person name="Chen L.Y."/>
            <person name="Shirley N."/>
            <person name="Lin Y.R."/>
            <person name="Liu L.Y."/>
            <person name="Hernandez A.G."/>
            <person name="Wright C.L."/>
            <person name="Bulone V."/>
            <person name="Tuskan G.A."/>
            <person name="Heath K."/>
            <person name="Zee F."/>
            <person name="Moore P.H."/>
            <person name="Sunkar R."/>
            <person name="Leebens-Mack J.H."/>
            <person name="Mockler T."/>
            <person name="Bennetzen J.L."/>
            <person name="Freeling M."/>
            <person name="Sankoff D."/>
            <person name="Paterson A.H."/>
            <person name="Zhu X."/>
            <person name="Yang X."/>
            <person name="Smith J.A."/>
            <person name="Cushman J.C."/>
            <person name="Paull R.E."/>
            <person name="Yu Q."/>
        </authorList>
    </citation>
    <scope>NUCLEOTIDE SEQUENCE [LARGE SCALE GENOMIC DNA]</scope>
    <source>
        <strain evidence="6">cv. F153</strain>
    </source>
</reference>
<evidence type="ECO:0000256" key="2">
    <source>
        <dbReference type="ARBA" id="ARBA00023125"/>
    </source>
</evidence>
<evidence type="ECO:0000259" key="5">
    <source>
        <dbReference type="PROSITE" id="PS51504"/>
    </source>
</evidence>
<comment type="subcellular location">
    <subcellularLocation>
        <location evidence="1">Nucleus</location>
    </subcellularLocation>
</comment>
<name>A0A6P5EQW7_ANACO</name>
<feature type="compositionally biased region" description="Basic and acidic residues" evidence="4">
    <location>
        <begin position="1"/>
        <end position="14"/>
    </location>
</feature>
<feature type="domain" description="H15" evidence="5">
    <location>
        <begin position="19"/>
        <end position="89"/>
    </location>
</feature>
<feature type="region of interest" description="Disordered" evidence="4">
    <location>
        <begin position="88"/>
        <end position="112"/>
    </location>
</feature>
<dbReference type="GO" id="GO:0031492">
    <property type="term" value="F:nucleosomal DNA binding"/>
    <property type="evidence" value="ECO:0007669"/>
    <property type="project" value="TreeGrafter"/>
</dbReference>
<dbReference type="PANTHER" id="PTHR11467">
    <property type="entry name" value="HISTONE H1"/>
    <property type="match status" value="1"/>
</dbReference>
<sequence length="112" mass="11727">MASKDDAKPGDGPRRPTPTHPPYDEMIATAIRSLCEEGGSSVSSISSYIQANYAGLPSGHDRLLPFYLNTYTANGLFMVSGPGHYNLSLTGGHQQQDGGGTAAAPDQPPPQP</sequence>
<dbReference type="GO" id="GO:0003690">
    <property type="term" value="F:double-stranded DNA binding"/>
    <property type="evidence" value="ECO:0007669"/>
    <property type="project" value="TreeGrafter"/>
</dbReference>
<dbReference type="RefSeq" id="XP_020083673.1">
    <property type="nucleotide sequence ID" value="XM_020228084.1"/>
</dbReference>
<dbReference type="PROSITE" id="PS51504">
    <property type="entry name" value="H15"/>
    <property type="match status" value="1"/>
</dbReference>
<dbReference type="GO" id="GO:0006334">
    <property type="term" value="P:nucleosome assembly"/>
    <property type="evidence" value="ECO:0007669"/>
    <property type="project" value="InterPro"/>
</dbReference>
<keyword evidence="3" id="KW-0539">Nucleus</keyword>
<dbReference type="SUPFAM" id="SSF46785">
    <property type="entry name" value="Winged helix' DNA-binding domain"/>
    <property type="match status" value="1"/>
</dbReference>
<keyword evidence="6" id="KW-1185">Reference proteome</keyword>
<evidence type="ECO:0000256" key="3">
    <source>
        <dbReference type="ARBA" id="ARBA00023242"/>
    </source>
</evidence>
<dbReference type="SMART" id="SM00526">
    <property type="entry name" value="H15"/>
    <property type="match status" value="1"/>
</dbReference>
<dbReference type="AlphaFoldDB" id="A0A6P5EQW7"/>
<proteinExistence type="predicted"/>
<dbReference type="InterPro" id="IPR036388">
    <property type="entry name" value="WH-like_DNA-bd_sf"/>
</dbReference>
<dbReference type="GeneID" id="109707037"/>
<evidence type="ECO:0000313" key="6">
    <source>
        <dbReference type="Proteomes" id="UP000515123"/>
    </source>
</evidence>
<dbReference type="PANTHER" id="PTHR11467:SF109">
    <property type="entry name" value="H15 DOMAIN-CONTAINING PROTEIN"/>
    <property type="match status" value="1"/>
</dbReference>
<dbReference type="InterPro" id="IPR005818">
    <property type="entry name" value="Histone_H1/H5_H15"/>
</dbReference>
<organism evidence="6 7">
    <name type="scientific">Ananas comosus</name>
    <name type="common">Pineapple</name>
    <name type="synonym">Ananas ananas</name>
    <dbReference type="NCBI Taxonomy" id="4615"/>
    <lineage>
        <taxon>Eukaryota</taxon>
        <taxon>Viridiplantae</taxon>
        <taxon>Streptophyta</taxon>
        <taxon>Embryophyta</taxon>
        <taxon>Tracheophyta</taxon>
        <taxon>Spermatophyta</taxon>
        <taxon>Magnoliopsida</taxon>
        <taxon>Liliopsida</taxon>
        <taxon>Poales</taxon>
        <taxon>Bromeliaceae</taxon>
        <taxon>Bromelioideae</taxon>
        <taxon>Ananas</taxon>
    </lineage>
</organism>
<dbReference type="GO" id="GO:0045910">
    <property type="term" value="P:negative regulation of DNA recombination"/>
    <property type="evidence" value="ECO:0007669"/>
    <property type="project" value="TreeGrafter"/>
</dbReference>
<dbReference type="GO" id="GO:0005730">
    <property type="term" value="C:nucleolus"/>
    <property type="evidence" value="ECO:0007669"/>
    <property type="project" value="TreeGrafter"/>
</dbReference>
<dbReference type="Gene3D" id="1.10.10.10">
    <property type="entry name" value="Winged helix-like DNA-binding domain superfamily/Winged helix DNA-binding domain"/>
    <property type="match status" value="1"/>
</dbReference>
<dbReference type="InterPro" id="IPR036390">
    <property type="entry name" value="WH_DNA-bd_sf"/>
</dbReference>
<evidence type="ECO:0000313" key="7">
    <source>
        <dbReference type="RefSeq" id="XP_020083673.1"/>
    </source>
</evidence>
<dbReference type="Pfam" id="PF00538">
    <property type="entry name" value="Linker_histone"/>
    <property type="match status" value="1"/>
</dbReference>
<reference evidence="7" key="2">
    <citation type="submission" date="2025-08" db="UniProtKB">
        <authorList>
            <consortium name="RefSeq"/>
        </authorList>
    </citation>
    <scope>IDENTIFICATION</scope>
    <source>
        <tissue evidence="7">Leaf</tissue>
    </source>
</reference>
<dbReference type="GO" id="GO:0030261">
    <property type="term" value="P:chromosome condensation"/>
    <property type="evidence" value="ECO:0007669"/>
    <property type="project" value="TreeGrafter"/>
</dbReference>
<dbReference type="GO" id="GO:0000786">
    <property type="term" value="C:nucleosome"/>
    <property type="evidence" value="ECO:0007669"/>
    <property type="project" value="InterPro"/>
</dbReference>
<gene>
    <name evidence="7" type="primary">LOC109707037</name>
</gene>
<keyword evidence="2" id="KW-0238">DNA-binding</keyword>
<evidence type="ECO:0000256" key="1">
    <source>
        <dbReference type="ARBA" id="ARBA00004123"/>
    </source>
</evidence>
<dbReference type="Proteomes" id="UP000515123">
    <property type="component" value="Linkage group 3"/>
</dbReference>
<dbReference type="OrthoDB" id="1110759at2759"/>
<protein>
    <submittedName>
        <fullName evidence="7">HMG-Y-related protein A-like</fullName>
    </submittedName>
</protein>